<evidence type="ECO:0000256" key="5">
    <source>
        <dbReference type="ARBA" id="ARBA00022723"/>
    </source>
</evidence>
<evidence type="ECO:0000256" key="2">
    <source>
        <dbReference type="ARBA" id="ARBA00005126"/>
    </source>
</evidence>
<dbReference type="PANTHER" id="PTHR12589">
    <property type="entry name" value="PYRUVOYL TETRAHYDROBIOPTERIN SYNTHASE"/>
    <property type="match status" value="1"/>
</dbReference>
<dbReference type="UniPathway" id="UPA00849">
    <property type="reaction ID" value="UER00819"/>
</dbReference>
<evidence type="ECO:0000256" key="9">
    <source>
        <dbReference type="SAM" id="MobiDB-lite"/>
    </source>
</evidence>
<dbReference type="GO" id="GO:0046872">
    <property type="term" value="F:metal ion binding"/>
    <property type="evidence" value="ECO:0007669"/>
    <property type="project" value="UniProtKB-KW"/>
</dbReference>
<evidence type="ECO:0000313" key="10">
    <source>
        <dbReference type="EMBL" id="CAD8338781.1"/>
    </source>
</evidence>
<keyword evidence="6" id="KW-0862">Zinc</keyword>
<dbReference type="EMBL" id="HBEF01017607">
    <property type="protein sequence ID" value="CAD8338781.1"/>
    <property type="molecule type" value="Transcribed_RNA"/>
</dbReference>
<gene>
    <name evidence="10" type="ORF">CAUS1442_LOCUS10914</name>
</gene>
<protein>
    <recommendedName>
        <fullName evidence="4">6-pyruvoyltetrahydropterin synthase</fullName>
        <ecNumber evidence="4">4.2.3.12</ecNumber>
    </recommendedName>
</protein>
<dbReference type="Gene3D" id="3.30.479.10">
    <property type="entry name" value="6-pyruvoyl tetrahydropterin synthase/QueD"/>
    <property type="match status" value="1"/>
</dbReference>
<sequence>MTMIDASSARLGDGPQAGGTEFVKTNFEVYVCKQTFKFNAAHFVAYRGFREALHGHNYFISVRLLGSRTISKDGYLIDFGDVKKAVIRTCKRLNERVICPMHSDVIDITVGDDTVSMVCEDGAKFLFPKADCVFLPIVHATTEEMSIYLWSAVLGDIDQSHLVRRGIHTMEVTVAEAPGQESVFRLGLPKSVDAGNITLDVRAFIEDGQIIPKPCEAGPSYEEKKLDEQEKEEAKQPKLTPLSTLPVKACNGDDGCGACKNALSEQLQKLALAINTNQLCLPTSDTGKTVSIEDLQAAIDKQNSQ</sequence>
<evidence type="ECO:0000256" key="4">
    <source>
        <dbReference type="ARBA" id="ARBA00013100"/>
    </source>
</evidence>
<comment type="cofactor">
    <cofactor evidence="1">
        <name>Zn(2+)</name>
        <dbReference type="ChEBI" id="CHEBI:29105"/>
    </cofactor>
</comment>
<dbReference type="Pfam" id="PF01242">
    <property type="entry name" value="PTPS"/>
    <property type="match status" value="1"/>
</dbReference>
<comment type="similarity">
    <text evidence="3">Belongs to the PTPS family.</text>
</comment>
<keyword evidence="5" id="KW-0479">Metal-binding</keyword>
<name>A0A7R9WZ69_9STRA</name>
<evidence type="ECO:0000256" key="8">
    <source>
        <dbReference type="ARBA" id="ARBA00023239"/>
    </source>
</evidence>
<organism evidence="10">
    <name type="scientific">Craspedostauros australis</name>
    <dbReference type="NCBI Taxonomy" id="1486917"/>
    <lineage>
        <taxon>Eukaryota</taxon>
        <taxon>Sar</taxon>
        <taxon>Stramenopiles</taxon>
        <taxon>Ochrophyta</taxon>
        <taxon>Bacillariophyta</taxon>
        <taxon>Bacillariophyceae</taxon>
        <taxon>Bacillariophycidae</taxon>
        <taxon>Naviculales</taxon>
        <taxon>Naviculaceae</taxon>
        <taxon>Craspedostauros</taxon>
    </lineage>
</organism>
<dbReference type="GO" id="GO:0003874">
    <property type="term" value="F:6-pyruvoyltetrahydropterin synthase activity"/>
    <property type="evidence" value="ECO:0007669"/>
    <property type="project" value="UniProtKB-EC"/>
</dbReference>
<dbReference type="GO" id="GO:0006729">
    <property type="term" value="P:tetrahydrobiopterin biosynthetic process"/>
    <property type="evidence" value="ECO:0007669"/>
    <property type="project" value="UniProtKB-UniPathway"/>
</dbReference>
<dbReference type="InterPro" id="IPR038418">
    <property type="entry name" value="6-PTP_synth/QueD_sf"/>
</dbReference>
<reference evidence="10" key="1">
    <citation type="submission" date="2021-01" db="EMBL/GenBank/DDBJ databases">
        <authorList>
            <person name="Corre E."/>
            <person name="Pelletier E."/>
            <person name="Niang G."/>
            <person name="Scheremetjew M."/>
            <person name="Finn R."/>
            <person name="Kale V."/>
            <person name="Holt S."/>
            <person name="Cochrane G."/>
            <person name="Meng A."/>
            <person name="Brown T."/>
            <person name="Cohen L."/>
        </authorList>
    </citation>
    <scope>NUCLEOTIDE SEQUENCE</scope>
    <source>
        <strain evidence="10">CCMP3328</strain>
    </source>
</reference>
<evidence type="ECO:0000256" key="7">
    <source>
        <dbReference type="ARBA" id="ARBA00023007"/>
    </source>
</evidence>
<dbReference type="InterPro" id="IPR007115">
    <property type="entry name" value="6-PTP_synth/QueD"/>
</dbReference>
<evidence type="ECO:0000256" key="6">
    <source>
        <dbReference type="ARBA" id="ARBA00022833"/>
    </source>
</evidence>
<evidence type="ECO:0000256" key="3">
    <source>
        <dbReference type="ARBA" id="ARBA00009164"/>
    </source>
</evidence>
<accession>A0A7R9WZ69</accession>
<feature type="region of interest" description="Disordered" evidence="9">
    <location>
        <begin position="216"/>
        <end position="240"/>
    </location>
</feature>
<dbReference type="PANTHER" id="PTHR12589:SF7">
    <property type="entry name" value="6-PYRUVOYL TETRAHYDROBIOPTERIN SYNTHASE"/>
    <property type="match status" value="1"/>
</dbReference>
<dbReference type="AlphaFoldDB" id="A0A7R9WZ69"/>
<keyword evidence="8" id="KW-0456">Lyase</keyword>
<keyword evidence="7" id="KW-0783">Tetrahydrobiopterin biosynthesis</keyword>
<dbReference type="EC" id="4.2.3.12" evidence="4"/>
<feature type="compositionally biased region" description="Basic and acidic residues" evidence="9">
    <location>
        <begin position="221"/>
        <end position="236"/>
    </location>
</feature>
<dbReference type="SUPFAM" id="SSF55620">
    <property type="entry name" value="Tetrahydrobiopterin biosynthesis enzymes-like"/>
    <property type="match status" value="1"/>
</dbReference>
<proteinExistence type="inferred from homology"/>
<comment type="pathway">
    <text evidence="2">Cofactor biosynthesis; tetrahydrobiopterin biosynthesis; tetrahydrobiopterin from 7,8-dihydroneopterin triphosphate: step 1/3.</text>
</comment>
<evidence type="ECO:0000256" key="1">
    <source>
        <dbReference type="ARBA" id="ARBA00001947"/>
    </source>
</evidence>